<dbReference type="InterPro" id="IPR036412">
    <property type="entry name" value="HAD-like_sf"/>
</dbReference>
<evidence type="ECO:0000256" key="6">
    <source>
        <dbReference type="ARBA" id="ARBA00022723"/>
    </source>
</evidence>
<keyword evidence="7 10" id="KW-0378">Hydrolase</keyword>
<dbReference type="InterPro" id="IPR037512">
    <property type="entry name" value="PGPase_prok"/>
</dbReference>
<dbReference type="Gene3D" id="1.10.150.240">
    <property type="entry name" value="Putative phosphatase, domain 2"/>
    <property type="match status" value="1"/>
</dbReference>
<dbReference type="NCBIfam" id="TIGR01449">
    <property type="entry name" value="PGP_bact"/>
    <property type="match status" value="1"/>
</dbReference>
<dbReference type="InterPro" id="IPR023198">
    <property type="entry name" value="PGP-like_dom2"/>
</dbReference>
<evidence type="ECO:0000313" key="10">
    <source>
        <dbReference type="EMBL" id="MCW1931274.1"/>
    </source>
</evidence>
<comment type="caution">
    <text evidence="10">The sequence shown here is derived from an EMBL/GenBank/DDBJ whole genome shotgun (WGS) entry which is preliminary data.</text>
</comment>
<evidence type="ECO:0000256" key="9">
    <source>
        <dbReference type="ARBA" id="ARBA00023277"/>
    </source>
</evidence>
<reference evidence="10 11" key="1">
    <citation type="submission" date="2022-10" db="EMBL/GenBank/DDBJ databases">
        <title>Pararhodobacter sp. nov., isolated from marine algae.</title>
        <authorList>
            <person name="Choi B.J."/>
            <person name="Kim J.M."/>
            <person name="Lee J.K."/>
            <person name="Choi D.G."/>
            <person name="Jeon C.O."/>
        </authorList>
    </citation>
    <scope>NUCLEOTIDE SEQUENCE [LARGE SCALE GENOMIC DNA]</scope>
    <source>
        <strain evidence="10 11">ZQ420</strain>
    </source>
</reference>
<evidence type="ECO:0000313" key="11">
    <source>
        <dbReference type="Proteomes" id="UP001208938"/>
    </source>
</evidence>
<gene>
    <name evidence="10" type="primary">gph</name>
    <name evidence="10" type="ORF">OKW52_03075</name>
</gene>
<sequence length="216" mass="23354">MRAIFDLDGTLVDSALDIHAAGNRTLAAEGLPLVTPDQARSFVGRGAKVFVDRLERAASGTNDPARTERMRARFAAEYEIAHDFSTVYPGVETALATLKAQGWQLGLCTNKPLRPALAVLAHFGWSEMFEVVIAGDSLPVTKPDPAPLLAAMQALDDSPLVYVGDSEVDARTAQAARVPFALYTLGYRKSPIDQIPHAEAFDDWSTLPAIAHRLAR</sequence>
<dbReference type="Proteomes" id="UP001208938">
    <property type="component" value="Unassembled WGS sequence"/>
</dbReference>
<evidence type="ECO:0000256" key="8">
    <source>
        <dbReference type="ARBA" id="ARBA00022842"/>
    </source>
</evidence>
<keyword evidence="8" id="KW-0460">Magnesium</keyword>
<keyword evidence="11" id="KW-1185">Reference proteome</keyword>
<dbReference type="InterPro" id="IPR023214">
    <property type="entry name" value="HAD_sf"/>
</dbReference>
<dbReference type="SFLD" id="SFLDG01129">
    <property type="entry name" value="C1.5:_HAD__Beta-PGM__Phosphata"/>
    <property type="match status" value="1"/>
</dbReference>
<comment type="pathway">
    <text evidence="3">Organic acid metabolism; glycolate biosynthesis; glycolate from 2-phosphoglycolate: step 1/1.</text>
</comment>
<comment type="similarity">
    <text evidence="4">Belongs to the HAD-like hydrolase superfamily. CbbY/CbbZ/Gph/YieH family.</text>
</comment>
<dbReference type="EMBL" id="JAPDFL010000001">
    <property type="protein sequence ID" value="MCW1931274.1"/>
    <property type="molecule type" value="Genomic_DNA"/>
</dbReference>
<dbReference type="PANTHER" id="PTHR43434:SF1">
    <property type="entry name" value="PHOSPHOGLYCOLATE PHOSPHATASE"/>
    <property type="match status" value="1"/>
</dbReference>
<dbReference type="InterPro" id="IPR050155">
    <property type="entry name" value="HAD-like_hydrolase_sf"/>
</dbReference>
<dbReference type="RefSeq" id="WP_264504404.1">
    <property type="nucleotide sequence ID" value="NZ_JAPDFL010000001.1"/>
</dbReference>
<dbReference type="EC" id="3.1.3.18" evidence="5"/>
<dbReference type="Pfam" id="PF00702">
    <property type="entry name" value="Hydrolase"/>
    <property type="match status" value="1"/>
</dbReference>
<evidence type="ECO:0000256" key="4">
    <source>
        <dbReference type="ARBA" id="ARBA00006171"/>
    </source>
</evidence>
<dbReference type="SUPFAM" id="SSF56784">
    <property type="entry name" value="HAD-like"/>
    <property type="match status" value="1"/>
</dbReference>
<dbReference type="NCBIfam" id="TIGR01549">
    <property type="entry name" value="HAD-SF-IA-v1"/>
    <property type="match status" value="1"/>
</dbReference>
<comment type="cofactor">
    <cofactor evidence="2">
        <name>Mg(2+)</name>
        <dbReference type="ChEBI" id="CHEBI:18420"/>
    </cofactor>
</comment>
<evidence type="ECO:0000256" key="1">
    <source>
        <dbReference type="ARBA" id="ARBA00000830"/>
    </source>
</evidence>
<dbReference type="SFLD" id="SFLDS00003">
    <property type="entry name" value="Haloacid_Dehalogenase"/>
    <property type="match status" value="1"/>
</dbReference>
<proteinExistence type="inferred from homology"/>
<keyword evidence="9" id="KW-0119">Carbohydrate metabolism</keyword>
<accession>A0ABT3GUR5</accession>
<protein>
    <recommendedName>
        <fullName evidence="5">phosphoglycolate phosphatase</fullName>
        <ecNumber evidence="5">3.1.3.18</ecNumber>
    </recommendedName>
</protein>
<name>A0ABT3GUR5_9RHOB</name>
<organism evidence="10 11">
    <name type="scientific">Pararhodobacter zhoushanensis</name>
    <dbReference type="NCBI Taxonomy" id="2479545"/>
    <lineage>
        <taxon>Bacteria</taxon>
        <taxon>Pseudomonadati</taxon>
        <taxon>Pseudomonadota</taxon>
        <taxon>Alphaproteobacteria</taxon>
        <taxon>Rhodobacterales</taxon>
        <taxon>Paracoccaceae</taxon>
        <taxon>Pararhodobacter</taxon>
    </lineage>
</organism>
<evidence type="ECO:0000256" key="5">
    <source>
        <dbReference type="ARBA" id="ARBA00013078"/>
    </source>
</evidence>
<evidence type="ECO:0000256" key="2">
    <source>
        <dbReference type="ARBA" id="ARBA00001946"/>
    </source>
</evidence>
<dbReference type="PANTHER" id="PTHR43434">
    <property type="entry name" value="PHOSPHOGLYCOLATE PHOSPHATASE"/>
    <property type="match status" value="1"/>
</dbReference>
<evidence type="ECO:0000256" key="7">
    <source>
        <dbReference type="ARBA" id="ARBA00022801"/>
    </source>
</evidence>
<evidence type="ECO:0000256" key="3">
    <source>
        <dbReference type="ARBA" id="ARBA00004818"/>
    </source>
</evidence>
<dbReference type="GO" id="GO:0008967">
    <property type="term" value="F:phosphoglycolate phosphatase activity"/>
    <property type="evidence" value="ECO:0007669"/>
    <property type="project" value="UniProtKB-EC"/>
</dbReference>
<dbReference type="Gene3D" id="3.40.50.1000">
    <property type="entry name" value="HAD superfamily/HAD-like"/>
    <property type="match status" value="1"/>
</dbReference>
<dbReference type="InterPro" id="IPR006439">
    <property type="entry name" value="HAD-SF_hydro_IA"/>
</dbReference>
<comment type="catalytic activity">
    <reaction evidence="1">
        <text>2-phosphoglycolate + H2O = glycolate + phosphate</text>
        <dbReference type="Rhea" id="RHEA:14369"/>
        <dbReference type="ChEBI" id="CHEBI:15377"/>
        <dbReference type="ChEBI" id="CHEBI:29805"/>
        <dbReference type="ChEBI" id="CHEBI:43474"/>
        <dbReference type="ChEBI" id="CHEBI:58033"/>
        <dbReference type="EC" id="3.1.3.18"/>
    </reaction>
</comment>
<keyword evidence="6" id="KW-0479">Metal-binding</keyword>